<feature type="region of interest" description="Disordered" evidence="1">
    <location>
        <begin position="316"/>
        <end position="338"/>
    </location>
</feature>
<accession>A0AAD7FKB3</accession>
<feature type="transmembrane region" description="Helical" evidence="2">
    <location>
        <begin position="99"/>
        <end position="117"/>
    </location>
</feature>
<feature type="transmembrane region" description="Helical" evidence="2">
    <location>
        <begin position="129"/>
        <end position="150"/>
    </location>
</feature>
<feature type="transmembrane region" description="Helical" evidence="2">
    <location>
        <begin position="220"/>
        <end position="242"/>
    </location>
</feature>
<keyword evidence="2" id="KW-0812">Transmembrane</keyword>
<feature type="transmembrane region" description="Helical" evidence="2">
    <location>
        <begin position="46"/>
        <end position="69"/>
    </location>
</feature>
<evidence type="ECO:0000256" key="2">
    <source>
        <dbReference type="SAM" id="Phobius"/>
    </source>
</evidence>
<name>A0AAD7FKB3_9AGAR</name>
<feature type="compositionally biased region" description="Low complexity" evidence="1">
    <location>
        <begin position="326"/>
        <end position="338"/>
    </location>
</feature>
<keyword evidence="2" id="KW-1133">Transmembrane helix</keyword>
<keyword evidence="5" id="KW-1185">Reference proteome</keyword>
<evidence type="ECO:0000313" key="4">
    <source>
        <dbReference type="EMBL" id="KAJ7624742.1"/>
    </source>
</evidence>
<dbReference type="InterPro" id="IPR045340">
    <property type="entry name" value="DUF6533"/>
</dbReference>
<evidence type="ECO:0000259" key="3">
    <source>
        <dbReference type="Pfam" id="PF20151"/>
    </source>
</evidence>
<organism evidence="4 5">
    <name type="scientific">Roridomyces roridus</name>
    <dbReference type="NCBI Taxonomy" id="1738132"/>
    <lineage>
        <taxon>Eukaryota</taxon>
        <taxon>Fungi</taxon>
        <taxon>Dikarya</taxon>
        <taxon>Basidiomycota</taxon>
        <taxon>Agaricomycotina</taxon>
        <taxon>Agaricomycetes</taxon>
        <taxon>Agaricomycetidae</taxon>
        <taxon>Agaricales</taxon>
        <taxon>Marasmiineae</taxon>
        <taxon>Mycenaceae</taxon>
        <taxon>Roridomyces</taxon>
    </lineage>
</organism>
<feature type="domain" description="DUF6533" evidence="3">
    <location>
        <begin position="17"/>
        <end position="62"/>
    </location>
</feature>
<feature type="transmembrane region" description="Helical" evidence="2">
    <location>
        <begin position="248"/>
        <end position="267"/>
    </location>
</feature>
<evidence type="ECO:0000256" key="1">
    <source>
        <dbReference type="SAM" id="MobiDB-lite"/>
    </source>
</evidence>
<keyword evidence="2" id="KW-0472">Membrane</keyword>
<dbReference type="AlphaFoldDB" id="A0AAD7FKB3"/>
<dbReference type="Pfam" id="PF20151">
    <property type="entry name" value="DUF6533"/>
    <property type="match status" value="1"/>
</dbReference>
<evidence type="ECO:0000313" key="5">
    <source>
        <dbReference type="Proteomes" id="UP001221142"/>
    </source>
</evidence>
<gene>
    <name evidence="4" type="ORF">FB45DRAFT_1060944</name>
</gene>
<dbReference type="EMBL" id="JARKIF010000013">
    <property type="protein sequence ID" value="KAJ7624742.1"/>
    <property type="molecule type" value="Genomic_DNA"/>
</dbReference>
<feature type="transmembrane region" description="Helical" evidence="2">
    <location>
        <begin position="180"/>
        <end position="199"/>
    </location>
</feature>
<comment type="caution">
    <text evidence="4">The sequence shown here is derived from an EMBL/GenBank/DDBJ whole genome shotgun (WGS) entry which is preliminary data.</text>
</comment>
<dbReference type="Proteomes" id="UP001221142">
    <property type="component" value="Unassembled WGS sequence"/>
</dbReference>
<reference evidence="4" key="1">
    <citation type="submission" date="2023-03" db="EMBL/GenBank/DDBJ databases">
        <title>Massive genome expansion in bonnet fungi (Mycena s.s.) driven by repeated elements and novel gene families across ecological guilds.</title>
        <authorList>
            <consortium name="Lawrence Berkeley National Laboratory"/>
            <person name="Harder C.B."/>
            <person name="Miyauchi S."/>
            <person name="Viragh M."/>
            <person name="Kuo A."/>
            <person name="Thoen E."/>
            <person name="Andreopoulos B."/>
            <person name="Lu D."/>
            <person name="Skrede I."/>
            <person name="Drula E."/>
            <person name="Henrissat B."/>
            <person name="Morin E."/>
            <person name="Kohler A."/>
            <person name="Barry K."/>
            <person name="LaButti K."/>
            <person name="Morin E."/>
            <person name="Salamov A."/>
            <person name="Lipzen A."/>
            <person name="Mereny Z."/>
            <person name="Hegedus B."/>
            <person name="Baldrian P."/>
            <person name="Stursova M."/>
            <person name="Weitz H."/>
            <person name="Taylor A."/>
            <person name="Grigoriev I.V."/>
            <person name="Nagy L.G."/>
            <person name="Martin F."/>
            <person name="Kauserud H."/>
        </authorList>
    </citation>
    <scope>NUCLEOTIDE SEQUENCE</scope>
    <source>
        <strain evidence="4">9284</strain>
    </source>
</reference>
<feature type="transmembrane region" description="Helical" evidence="2">
    <location>
        <begin position="14"/>
        <end position="34"/>
    </location>
</feature>
<proteinExistence type="predicted"/>
<sequence length="338" mass="37847">MNTVTKDVQIQVNVGHYLDAISFTILFYDFFLTLGMEISRYWRLEFSWATILFLCNRYITLLGNIPIVFQSFWTTPGTPQKLEIYTDSVAQTCRVLSVYHQYFIIVLQTLGGVILIMRTYALYGRSKRILIFLLVLTLGVIGGVVGSTIFSGKSSRDEMDVPLLIGCTYELTRRQGLGHAISWAVTAGFDLVVFALTLYRALSQRQQNRSNLLHVLLRDGCIYFGVMVLCNLANILTFVAVTSSHVRGVATTFTNIASSLMISRLMLNMRDPALLRGRYPYTVDTDNESPYRTTDFDAGVFTSYIAPSGTVDLPRVPAPGSRQWQGSEYSSALGSSSY</sequence>
<protein>
    <recommendedName>
        <fullName evidence="3">DUF6533 domain-containing protein</fullName>
    </recommendedName>
</protein>